<dbReference type="HAMAP" id="MF_00313">
    <property type="entry name" value="Glutaminase"/>
    <property type="match status" value="1"/>
</dbReference>
<comment type="similarity">
    <text evidence="1 6">Belongs to the glutaminase family.</text>
</comment>
<dbReference type="EMBL" id="SSWX01000006">
    <property type="protein sequence ID" value="THJ34593.1"/>
    <property type="molecule type" value="Genomic_DNA"/>
</dbReference>
<dbReference type="SUPFAM" id="SSF52091">
    <property type="entry name" value="SpoIIaa-like"/>
    <property type="match status" value="1"/>
</dbReference>
<feature type="binding site" evidence="6">
    <location>
        <position position="165"/>
    </location>
    <ligand>
        <name>substrate</name>
    </ligand>
</feature>
<evidence type="ECO:0000256" key="4">
    <source>
        <dbReference type="ARBA" id="ARBA00022801"/>
    </source>
</evidence>
<reference evidence="8 9" key="1">
    <citation type="submission" date="2019-04" db="EMBL/GenBank/DDBJ databases">
        <title>Lampropedia sp YIM MLB12 draf genome.</title>
        <authorList>
            <person name="Wang Y.-X."/>
        </authorList>
    </citation>
    <scope>NUCLEOTIDE SEQUENCE [LARGE SCALE GENOMIC DNA]</scope>
    <source>
        <strain evidence="8 9">YIM MLB12</strain>
    </source>
</reference>
<dbReference type="PANTHER" id="PTHR12544:SF29">
    <property type="entry name" value="GLUTAMINASE"/>
    <property type="match status" value="1"/>
</dbReference>
<dbReference type="PANTHER" id="PTHR12544">
    <property type="entry name" value="GLUTAMINASE"/>
    <property type="match status" value="1"/>
</dbReference>
<dbReference type="EC" id="3.5.1.2" evidence="3 6"/>
<feature type="binding site" evidence="6">
    <location>
        <position position="241"/>
    </location>
    <ligand>
        <name>substrate</name>
    </ligand>
</feature>
<dbReference type="OrthoDB" id="9788822at2"/>
<accession>A0A4S5BTJ0</accession>
<keyword evidence="4 6" id="KW-0378">Hydrolase</keyword>
<dbReference type="PROSITE" id="PS50801">
    <property type="entry name" value="STAS"/>
    <property type="match status" value="1"/>
</dbReference>
<dbReference type="Pfam" id="PF04960">
    <property type="entry name" value="Glutaminase"/>
    <property type="match status" value="1"/>
</dbReference>
<sequence>MKTPLPDYLARLLAQCDSGDGGQLADYIPELAQADPHKMAIAICTTDGVVYAAGDTDYEFTIQSISKPFAYALALREHGLDAVLRKVGVEPSGEAFNELSLDERTERPLNPMINAGAITTHALLPGSPGAGRAQALQALLERMTGRSLQVDEAVYNSELETAFRNLSLAYMLRNVGAVQGDVSEIVAGYTRQCAIKVNVQDLARMAGILANQGRCPRTREQLFDRKLVRQVLSVMTSCGMYNGAGDWLSRVGIPAKSGVAGGILGALPGQFGVAVFSPKLDEAGNSVRGVRMMERLSGDMGLHVMEALPTARASLRNPEVQVRADIDLYELQGDIHFAQGELLLRNLQDRGQRLGPVILDVSRVIELNAIGGRLLVDAVAHMQQEGVWVGLVDPGQLLQQGINAKSLRVNTFSQLQTAIEAACRQ</sequence>
<dbReference type="InterPro" id="IPR015868">
    <property type="entry name" value="Glutaminase"/>
</dbReference>
<keyword evidence="6" id="KW-0007">Acetylation</keyword>
<comment type="subunit">
    <text evidence="2 6">Homotetramer.</text>
</comment>
<feature type="binding site" evidence="6">
    <location>
        <position position="259"/>
    </location>
    <ligand>
        <name>substrate</name>
    </ligand>
</feature>
<dbReference type="InterPro" id="IPR002645">
    <property type="entry name" value="STAS_dom"/>
</dbReference>
<evidence type="ECO:0000256" key="5">
    <source>
        <dbReference type="ARBA" id="ARBA00049534"/>
    </source>
</evidence>
<dbReference type="NCBIfam" id="TIGR03814">
    <property type="entry name" value="Gln_ase"/>
    <property type="match status" value="1"/>
</dbReference>
<evidence type="ECO:0000313" key="9">
    <source>
        <dbReference type="Proteomes" id="UP000306236"/>
    </source>
</evidence>
<evidence type="ECO:0000259" key="7">
    <source>
        <dbReference type="PROSITE" id="PS50801"/>
    </source>
</evidence>
<proteinExistence type="inferred from homology"/>
<dbReference type="SUPFAM" id="SSF56601">
    <property type="entry name" value="beta-lactamase/transpeptidase-like"/>
    <property type="match status" value="1"/>
</dbReference>
<gene>
    <name evidence="6" type="primary">glsA</name>
    <name evidence="8" type="ORF">E8K88_06315</name>
</gene>
<evidence type="ECO:0000256" key="3">
    <source>
        <dbReference type="ARBA" id="ARBA00012918"/>
    </source>
</evidence>
<dbReference type="GO" id="GO:0006537">
    <property type="term" value="P:glutamate biosynthetic process"/>
    <property type="evidence" value="ECO:0007669"/>
    <property type="project" value="TreeGrafter"/>
</dbReference>
<dbReference type="InterPro" id="IPR036513">
    <property type="entry name" value="STAS_dom_sf"/>
</dbReference>
<evidence type="ECO:0000256" key="2">
    <source>
        <dbReference type="ARBA" id="ARBA00011881"/>
    </source>
</evidence>
<dbReference type="NCBIfam" id="NF002134">
    <property type="entry name" value="PRK00971.1-4"/>
    <property type="match status" value="1"/>
</dbReference>
<dbReference type="GO" id="GO:0006543">
    <property type="term" value="P:L-glutamine catabolic process"/>
    <property type="evidence" value="ECO:0007669"/>
    <property type="project" value="TreeGrafter"/>
</dbReference>
<organism evidence="8 9">
    <name type="scientific">Lampropedia aestuarii</name>
    <dbReference type="NCBI Taxonomy" id="2562762"/>
    <lineage>
        <taxon>Bacteria</taxon>
        <taxon>Pseudomonadati</taxon>
        <taxon>Pseudomonadota</taxon>
        <taxon>Betaproteobacteria</taxon>
        <taxon>Burkholderiales</taxon>
        <taxon>Comamonadaceae</taxon>
        <taxon>Lampropedia</taxon>
    </lineage>
</organism>
<feature type="binding site" evidence="6">
    <location>
        <position position="158"/>
    </location>
    <ligand>
        <name>substrate</name>
    </ligand>
</feature>
<dbReference type="RefSeq" id="WP_136405803.1">
    <property type="nucleotide sequence ID" value="NZ_JARXRQ010000017.1"/>
</dbReference>
<evidence type="ECO:0000256" key="6">
    <source>
        <dbReference type="HAMAP-Rule" id="MF_00313"/>
    </source>
</evidence>
<dbReference type="GO" id="GO:0004359">
    <property type="term" value="F:glutaminase activity"/>
    <property type="evidence" value="ECO:0007669"/>
    <property type="project" value="UniProtKB-UniRule"/>
</dbReference>
<dbReference type="Gene3D" id="3.30.750.24">
    <property type="entry name" value="STAS domain"/>
    <property type="match status" value="1"/>
</dbReference>
<dbReference type="AlphaFoldDB" id="A0A4S5BTJ0"/>
<dbReference type="Proteomes" id="UP000306236">
    <property type="component" value="Unassembled WGS sequence"/>
</dbReference>
<dbReference type="FunFam" id="3.40.710.10:FF:000005">
    <property type="entry name" value="Glutaminase"/>
    <property type="match status" value="1"/>
</dbReference>
<feature type="binding site" evidence="6">
    <location>
        <position position="114"/>
    </location>
    <ligand>
        <name>substrate</name>
    </ligand>
</feature>
<feature type="binding site" evidence="6">
    <location>
        <position position="64"/>
    </location>
    <ligand>
        <name>substrate</name>
    </ligand>
</feature>
<feature type="domain" description="STAS" evidence="7">
    <location>
        <begin position="316"/>
        <end position="425"/>
    </location>
</feature>
<evidence type="ECO:0000313" key="8">
    <source>
        <dbReference type="EMBL" id="THJ34593.1"/>
    </source>
</evidence>
<evidence type="ECO:0000256" key="1">
    <source>
        <dbReference type="ARBA" id="ARBA00011076"/>
    </source>
</evidence>
<comment type="catalytic activity">
    <reaction evidence="5 6">
        <text>L-glutamine + H2O = L-glutamate + NH4(+)</text>
        <dbReference type="Rhea" id="RHEA:15889"/>
        <dbReference type="ChEBI" id="CHEBI:15377"/>
        <dbReference type="ChEBI" id="CHEBI:28938"/>
        <dbReference type="ChEBI" id="CHEBI:29985"/>
        <dbReference type="ChEBI" id="CHEBI:58359"/>
        <dbReference type="EC" id="3.5.1.2"/>
    </reaction>
</comment>
<dbReference type="Gene3D" id="3.40.710.10">
    <property type="entry name" value="DD-peptidase/beta-lactamase superfamily"/>
    <property type="match status" value="1"/>
</dbReference>
<feature type="binding site" evidence="6">
    <location>
        <position position="189"/>
    </location>
    <ligand>
        <name>substrate</name>
    </ligand>
</feature>
<comment type="caution">
    <text evidence="8">The sequence shown here is derived from an EMBL/GenBank/DDBJ whole genome shotgun (WGS) entry which is preliminary data.</text>
</comment>
<keyword evidence="9" id="KW-1185">Reference proteome</keyword>
<name>A0A4S5BTJ0_9BURK</name>
<dbReference type="InterPro" id="IPR012338">
    <property type="entry name" value="Beta-lactam/transpept-like"/>
</dbReference>
<protein>
    <recommendedName>
        <fullName evidence="3 6">Glutaminase</fullName>
        <ecNumber evidence="3 6">3.5.1.2</ecNumber>
    </recommendedName>
</protein>